<dbReference type="GO" id="GO:0005524">
    <property type="term" value="F:ATP binding"/>
    <property type="evidence" value="ECO:0007669"/>
    <property type="project" value="InterPro"/>
</dbReference>
<evidence type="ECO:0000256" key="6">
    <source>
        <dbReference type="SAM" id="MobiDB-lite"/>
    </source>
</evidence>
<feature type="non-terminal residue" evidence="9">
    <location>
        <position position="1"/>
    </location>
</feature>
<feature type="compositionally biased region" description="Basic and acidic residues" evidence="6">
    <location>
        <begin position="207"/>
        <end position="220"/>
    </location>
</feature>
<name>A0A061HWM6_CRIGR</name>
<keyword evidence="5 7" id="KW-0472">Membrane</keyword>
<keyword evidence="3 7" id="KW-0812">Transmembrane</keyword>
<dbReference type="GO" id="GO:0000287">
    <property type="term" value="F:magnesium ion binding"/>
    <property type="evidence" value="ECO:0007669"/>
    <property type="project" value="InterPro"/>
</dbReference>
<dbReference type="GO" id="GO:0008900">
    <property type="term" value="F:P-type potassium:proton transporter activity"/>
    <property type="evidence" value="ECO:0007669"/>
    <property type="project" value="InterPro"/>
</dbReference>
<sequence>VAETPPTRLGFNSHRPYEETETLVWQSLLLRPGSMAPGTRIKDLESQATSVQQAHQPLLASRPIMLLTLPAPAKDYLCLSITSFCFCILLAIPALVFSFKTREANYDGDWRRAQRNSRLALAFSVSSILVGCILMASSITLILETEEELPIGLKWRSTDPHPLSMGSSPSKENYELYSVELGSGPGGDMAAKMSKKKAGGGGGKKKDKLENMKKEMEMNDHQLSVSELEQKYRTSATK</sequence>
<feature type="transmembrane region" description="Helical" evidence="7">
    <location>
        <begin position="76"/>
        <end position="99"/>
    </location>
</feature>
<dbReference type="PANTHER" id="PTHR14948:SF40">
    <property type="match status" value="1"/>
</dbReference>
<dbReference type="EC" id="3.6.3.10" evidence="9"/>
<dbReference type="GO" id="GO:0016787">
    <property type="term" value="F:hydrolase activity"/>
    <property type="evidence" value="ECO:0007669"/>
    <property type="project" value="UniProtKB-KW"/>
</dbReference>
<evidence type="ECO:0000256" key="5">
    <source>
        <dbReference type="ARBA" id="ARBA00023136"/>
    </source>
</evidence>
<dbReference type="GO" id="GO:0016020">
    <property type="term" value="C:membrane"/>
    <property type="evidence" value="ECO:0007669"/>
    <property type="project" value="UniProtKB-SubCell"/>
</dbReference>
<evidence type="ECO:0000256" key="7">
    <source>
        <dbReference type="SAM" id="Phobius"/>
    </source>
</evidence>
<evidence type="ECO:0000256" key="1">
    <source>
        <dbReference type="ARBA" id="ARBA00004370"/>
    </source>
</evidence>
<comment type="similarity">
    <text evidence="2">Belongs to the CD225/Dispanin family.</text>
</comment>
<dbReference type="EMBL" id="KE686462">
    <property type="protein sequence ID" value="ERE61862.1"/>
    <property type="molecule type" value="Genomic_DNA"/>
</dbReference>
<dbReference type="InterPro" id="IPR051423">
    <property type="entry name" value="CD225/Dispanin"/>
</dbReference>
<keyword evidence="4 7" id="KW-1133">Transmembrane helix</keyword>
<dbReference type="InterPro" id="IPR007593">
    <property type="entry name" value="CD225/Dispanin_fam"/>
</dbReference>
<comment type="subcellular location">
    <subcellularLocation>
        <location evidence="1">Membrane</location>
    </subcellularLocation>
</comment>
<feature type="compositionally biased region" description="Polar residues" evidence="6">
    <location>
        <begin position="221"/>
        <end position="238"/>
    </location>
</feature>
<evidence type="ECO:0000256" key="2">
    <source>
        <dbReference type="ARBA" id="ARBA00006843"/>
    </source>
</evidence>
<proteinExistence type="inferred from homology"/>
<feature type="non-terminal residue" evidence="9">
    <location>
        <position position="238"/>
    </location>
</feature>
<accession>A0A061HWM6</accession>
<keyword evidence="9" id="KW-0378">Hydrolase</keyword>
<dbReference type="Pfam" id="PF04505">
    <property type="entry name" value="CD225"/>
    <property type="match status" value="1"/>
</dbReference>
<organism evidence="9 10">
    <name type="scientific">Cricetulus griseus</name>
    <name type="common">Chinese hamster</name>
    <name type="synonym">Cricetulus barabensis griseus</name>
    <dbReference type="NCBI Taxonomy" id="10029"/>
    <lineage>
        <taxon>Eukaryota</taxon>
        <taxon>Metazoa</taxon>
        <taxon>Chordata</taxon>
        <taxon>Craniata</taxon>
        <taxon>Vertebrata</taxon>
        <taxon>Euteleostomi</taxon>
        <taxon>Mammalia</taxon>
        <taxon>Eutheria</taxon>
        <taxon>Euarchontoglires</taxon>
        <taxon>Glires</taxon>
        <taxon>Rodentia</taxon>
        <taxon>Myomorpha</taxon>
        <taxon>Muroidea</taxon>
        <taxon>Cricetidae</taxon>
        <taxon>Cricetinae</taxon>
        <taxon>Cricetulus</taxon>
    </lineage>
</organism>
<dbReference type="Proteomes" id="UP000030759">
    <property type="component" value="Unassembled WGS sequence"/>
</dbReference>
<evidence type="ECO:0000313" key="9">
    <source>
        <dbReference type="EMBL" id="ERE61862.1"/>
    </source>
</evidence>
<protein>
    <submittedName>
        <fullName evidence="9">ATPase, P-type, gastric H+/K+-transporter containing protein</fullName>
        <ecNumber evidence="9">3.6.3.10</ecNumber>
    </submittedName>
</protein>
<gene>
    <name evidence="9" type="ORF">H671_20939</name>
</gene>
<evidence type="ECO:0000256" key="3">
    <source>
        <dbReference type="ARBA" id="ARBA00022692"/>
    </source>
</evidence>
<evidence type="ECO:0000256" key="4">
    <source>
        <dbReference type="ARBA" id="ARBA00022989"/>
    </source>
</evidence>
<feature type="region of interest" description="Disordered" evidence="6">
    <location>
        <begin position="187"/>
        <end position="238"/>
    </location>
</feature>
<dbReference type="AlphaFoldDB" id="A0A061HWM6"/>
<dbReference type="Pfam" id="PF09040">
    <property type="entry name" value="H-K_ATPase_N"/>
    <property type="match status" value="1"/>
</dbReference>
<feature type="domain" description="Gastric H+/K+-transporter P-type ATPase N-terminal" evidence="8">
    <location>
        <begin position="172"/>
        <end position="209"/>
    </location>
</feature>
<feature type="transmembrane region" description="Helical" evidence="7">
    <location>
        <begin position="119"/>
        <end position="143"/>
    </location>
</feature>
<dbReference type="PANTHER" id="PTHR14948">
    <property type="entry name" value="NG5"/>
    <property type="match status" value="1"/>
</dbReference>
<dbReference type="InterPro" id="IPR015127">
    <property type="entry name" value="ATPase_P-typ_H/K-transp_N"/>
</dbReference>
<evidence type="ECO:0000259" key="8">
    <source>
        <dbReference type="Pfam" id="PF09040"/>
    </source>
</evidence>
<reference evidence="10" key="1">
    <citation type="journal article" date="2013" name="Nat. Biotechnol.">
        <title>Chinese hamster genome sequenced from sorted chromosomes.</title>
        <authorList>
            <person name="Brinkrolf K."/>
            <person name="Rupp O."/>
            <person name="Laux H."/>
            <person name="Kollin F."/>
            <person name="Ernst W."/>
            <person name="Linke B."/>
            <person name="Kofler R."/>
            <person name="Romand S."/>
            <person name="Hesse F."/>
            <person name="Budach W.E."/>
            <person name="Galosy S."/>
            <person name="Muller D."/>
            <person name="Noll T."/>
            <person name="Wienberg J."/>
            <person name="Jostock T."/>
            <person name="Leonard M."/>
            <person name="Grillari J."/>
            <person name="Tauch A."/>
            <person name="Goesmann A."/>
            <person name="Helk B."/>
            <person name="Mott J.E."/>
            <person name="Puhler A."/>
            <person name="Borth N."/>
        </authorList>
    </citation>
    <scope>NUCLEOTIDE SEQUENCE [LARGE SCALE GENOMIC DNA]</scope>
    <source>
        <strain evidence="10">17A/GY</strain>
    </source>
</reference>
<evidence type="ECO:0000313" key="10">
    <source>
        <dbReference type="Proteomes" id="UP000030759"/>
    </source>
</evidence>
<feature type="compositionally biased region" description="Basic residues" evidence="6">
    <location>
        <begin position="193"/>
        <end position="206"/>
    </location>
</feature>